<organism evidence="1 2">
    <name type="scientific">Lepagella muris</name>
    <dbReference type="NCBI Taxonomy" id="3032870"/>
    <lineage>
        <taxon>Bacteria</taxon>
        <taxon>Pseudomonadati</taxon>
        <taxon>Bacteroidota</taxon>
        <taxon>Bacteroidia</taxon>
        <taxon>Bacteroidales</taxon>
        <taxon>Muribaculaceae</taxon>
        <taxon>Lepagella</taxon>
    </lineage>
</organism>
<protein>
    <submittedName>
        <fullName evidence="1">RagB/SusD family nutrient uptake outer membrane protein</fullName>
    </submittedName>
</protein>
<name>A0AC61RK03_9BACT</name>
<accession>A0AC61RK03</accession>
<sequence length="668" mass="74109">MKSNRKYILPFLALGLTMASCSDFLDKEPLDQGTDAIMFKSPEQFDQAALALYSFPDWKSANYDGGLDVSGIGGNGGGTAPQSHGTWNGCYSALRNINILLEKAAGYSDQDAIASSIGTAYFFRAWQHFNLLKTFGGVPVVDHVLDTNDPVLYGARNSRYEVMNLIIEDLKKAVELLPKRSTMQGLEQRGRLTKEGAQGFLARVALYEATWEKYVPSIGYDLDGDGASVGAGSVKPEGYPSVNDMLKIAQDMSKAVIQEAETGTFALFDACEELSYYSLFNIDDGDGNVSNHQGIGKSANKEFIINNPYDYTLRRSGKNIAHMVATWQCVNISAYLGESYVCTNGLPIYLSTSGSLDDAYYNPEFGGYDTYMGEYANRDMRFVGTTYLPDRPVFCCDGEHWVPRTAAGEKYPEAVFPAATDHYDSSDPANSSKLVVYNPMIDLNSTHNGYGSRKFMPEGSGRADNTDAADYPVLRLAEVHCIYAEATCELGNGAISDADLDFSINKNRKRALVAPLTNALIANVYDANWFNFETGRHEVHKMTMMDEVRRERMVELHGEGFRLDDLKRWGIAHINLTGQKLGRKILGTYYSNPDNKVNSLKYSGEPVYNPETRPTQWGLVSEDPKDIDYGRPIATIPGNCLFNQKDYLDPLPLEQIRLNPNLKQNPGW</sequence>
<dbReference type="EMBL" id="SRYB01000002">
    <property type="protein sequence ID" value="TGY80458.1"/>
    <property type="molecule type" value="Genomic_DNA"/>
</dbReference>
<dbReference type="Proteomes" id="UP000306319">
    <property type="component" value="Unassembled WGS sequence"/>
</dbReference>
<reference evidence="1" key="1">
    <citation type="submission" date="2019-04" db="EMBL/GenBank/DDBJ databases">
        <title>Microbes associate with the intestines of laboratory mice.</title>
        <authorList>
            <person name="Navarre W."/>
            <person name="Wong E."/>
            <person name="Huang K."/>
            <person name="Tropini C."/>
            <person name="Ng K."/>
            <person name="Yu B."/>
        </authorList>
    </citation>
    <scope>NUCLEOTIDE SEQUENCE</scope>
    <source>
        <strain evidence="1">NM04_E33</strain>
    </source>
</reference>
<evidence type="ECO:0000313" key="2">
    <source>
        <dbReference type="Proteomes" id="UP000306319"/>
    </source>
</evidence>
<comment type="caution">
    <text evidence="1">The sequence shown here is derived from an EMBL/GenBank/DDBJ whole genome shotgun (WGS) entry which is preliminary data.</text>
</comment>
<gene>
    <name evidence="1" type="ORF">E5331_01650</name>
</gene>
<evidence type="ECO:0000313" key="1">
    <source>
        <dbReference type="EMBL" id="TGY80458.1"/>
    </source>
</evidence>
<keyword evidence="2" id="KW-1185">Reference proteome</keyword>
<proteinExistence type="predicted"/>